<dbReference type="InterPro" id="IPR032710">
    <property type="entry name" value="NTF2-like_dom_sf"/>
</dbReference>
<dbReference type="Proteomes" id="UP000035909">
    <property type="component" value="Unassembled WGS sequence"/>
</dbReference>
<evidence type="ECO:0008006" key="3">
    <source>
        <dbReference type="Google" id="ProtNLM"/>
    </source>
</evidence>
<evidence type="ECO:0000313" key="2">
    <source>
        <dbReference type="Proteomes" id="UP000035909"/>
    </source>
</evidence>
<dbReference type="PATRIC" id="fig|320778.3.peg.2462"/>
<protein>
    <recommendedName>
        <fullName evidence="3">SnoaL-like domain-containing protein</fullName>
    </recommendedName>
</protein>
<reference evidence="1 2" key="1">
    <citation type="submission" date="2015-05" db="EMBL/GenBank/DDBJ databases">
        <title>Photobacterium galathea sp. nov.</title>
        <authorList>
            <person name="Machado H."/>
            <person name="Gram L."/>
        </authorList>
    </citation>
    <scope>NUCLEOTIDE SEQUENCE [LARGE SCALE GENOMIC DNA]</scope>
    <source>
        <strain evidence="1 2">DSM 22954</strain>
    </source>
</reference>
<proteinExistence type="predicted"/>
<dbReference type="SUPFAM" id="SSF54427">
    <property type="entry name" value="NTF2-like"/>
    <property type="match status" value="1"/>
</dbReference>
<accession>A0A0J1HCQ4</accession>
<dbReference type="RefSeq" id="WP_047885350.1">
    <property type="nucleotide sequence ID" value="NZ_CP071325.1"/>
</dbReference>
<dbReference type="EMBL" id="LDOU01000012">
    <property type="protein sequence ID" value="KLV09401.1"/>
    <property type="molecule type" value="Genomic_DNA"/>
</dbReference>
<name>A0A0J1HCQ4_9GAMM</name>
<comment type="caution">
    <text evidence="1">The sequence shown here is derived from an EMBL/GenBank/DDBJ whole genome shotgun (WGS) entry which is preliminary data.</text>
</comment>
<organism evidence="1 2">
    <name type="scientific">Photobacterium ganghwense</name>
    <dbReference type="NCBI Taxonomy" id="320778"/>
    <lineage>
        <taxon>Bacteria</taxon>
        <taxon>Pseudomonadati</taxon>
        <taxon>Pseudomonadota</taxon>
        <taxon>Gammaproteobacteria</taxon>
        <taxon>Vibrionales</taxon>
        <taxon>Vibrionaceae</taxon>
        <taxon>Photobacterium</taxon>
    </lineage>
</organism>
<dbReference type="STRING" id="320778.ABT57_11310"/>
<dbReference type="Gene3D" id="3.10.450.50">
    <property type="match status" value="1"/>
</dbReference>
<dbReference type="GO" id="GO:0030638">
    <property type="term" value="P:polyketide metabolic process"/>
    <property type="evidence" value="ECO:0007669"/>
    <property type="project" value="InterPro"/>
</dbReference>
<dbReference type="Pfam" id="PF07366">
    <property type="entry name" value="SnoaL"/>
    <property type="match status" value="1"/>
</dbReference>
<dbReference type="OrthoDB" id="118695at2"/>
<dbReference type="InterPro" id="IPR009959">
    <property type="entry name" value="Cyclase_SnoaL-like"/>
</dbReference>
<keyword evidence="2" id="KW-1185">Reference proteome</keyword>
<gene>
    <name evidence="1" type="ORF">ABT57_11310</name>
</gene>
<sequence>MDEDRQWILHWFHDVWANADGEWLQQLAAEPFHFHLPGGKSYTLSHSEYLNFVAIWCQRFRDVDFVIRDVIQEGDKTVVLYSCNATYSGGWVRIPAKKQQVEMTGMVYFKKCGGLITDCWLEDSSFDLYQQLTRYLD</sequence>
<evidence type="ECO:0000313" key="1">
    <source>
        <dbReference type="EMBL" id="KLV09401.1"/>
    </source>
</evidence>
<dbReference type="AlphaFoldDB" id="A0A0J1HCQ4"/>